<keyword evidence="5 10" id="KW-0812">Transmembrane</keyword>
<evidence type="ECO:0000256" key="8">
    <source>
        <dbReference type="ARBA" id="ARBA00023136"/>
    </source>
</evidence>
<evidence type="ECO:0000256" key="10">
    <source>
        <dbReference type="SAM" id="Phobius"/>
    </source>
</evidence>
<evidence type="ECO:0000256" key="6">
    <source>
        <dbReference type="ARBA" id="ARBA00022968"/>
    </source>
</evidence>
<evidence type="ECO:0000256" key="3">
    <source>
        <dbReference type="ARBA" id="ARBA00022676"/>
    </source>
</evidence>
<dbReference type="GO" id="GO:0016020">
    <property type="term" value="C:membrane"/>
    <property type="evidence" value="ECO:0007669"/>
    <property type="project" value="UniProtKB-SubCell"/>
</dbReference>
<dbReference type="STRING" id="284590.Q6CNU7"/>
<dbReference type="Pfam" id="PF11051">
    <property type="entry name" value="Mannosyl_trans3"/>
    <property type="match status" value="1"/>
</dbReference>
<evidence type="ECO:0000313" key="12">
    <source>
        <dbReference type="Proteomes" id="UP000000598"/>
    </source>
</evidence>
<dbReference type="AlphaFoldDB" id="Q6CNU7"/>
<dbReference type="Proteomes" id="UP000000598">
    <property type="component" value="Chromosome E"/>
</dbReference>
<dbReference type="InterPro" id="IPR029044">
    <property type="entry name" value="Nucleotide-diphossugar_trans"/>
</dbReference>
<gene>
    <name evidence="11" type="ORF">KLLA0_E09813g</name>
</gene>
<keyword evidence="12" id="KW-1185">Reference proteome</keyword>
<evidence type="ECO:0000256" key="4">
    <source>
        <dbReference type="ARBA" id="ARBA00022679"/>
    </source>
</evidence>
<feature type="transmembrane region" description="Helical" evidence="10">
    <location>
        <begin position="21"/>
        <end position="41"/>
    </location>
</feature>
<keyword evidence="4" id="KW-0808">Transferase</keyword>
<dbReference type="RefSeq" id="XP_454392.1">
    <property type="nucleotide sequence ID" value="XM_454392.1"/>
</dbReference>
<evidence type="ECO:0000256" key="2">
    <source>
        <dbReference type="ARBA" id="ARBA00009105"/>
    </source>
</evidence>
<dbReference type="FunCoup" id="Q6CNU7">
    <property type="interactions" value="113"/>
</dbReference>
<dbReference type="PANTHER" id="PTHR31392">
    <property type="entry name" value="ALPHA-1,3-MANNOSYLTRANSFERASE MNN1-RELATED"/>
    <property type="match status" value="1"/>
</dbReference>
<dbReference type="GO" id="GO:0005794">
    <property type="term" value="C:Golgi apparatus"/>
    <property type="evidence" value="ECO:0007669"/>
    <property type="project" value="TreeGrafter"/>
</dbReference>
<evidence type="ECO:0000256" key="7">
    <source>
        <dbReference type="ARBA" id="ARBA00022989"/>
    </source>
</evidence>
<keyword evidence="6" id="KW-0735">Signal-anchor</keyword>
<evidence type="ECO:0000256" key="1">
    <source>
        <dbReference type="ARBA" id="ARBA00004606"/>
    </source>
</evidence>
<dbReference type="GO" id="GO:0006493">
    <property type="term" value="P:protein O-linked glycosylation"/>
    <property type="evidence" value="ECO:0007669"/>
    <property type="project" value="TreeGrafter"/>
</dbReference>
<dbReference type="HOGENOM" id="CLU_015387_1_0_1"/>
<protein>
    <submittedName>
        <fullName evidence="11">KLLA0E09813p</fullName>
    </submittedName>
</protein>
<keyword evidence="9" id="KW-0325">Glycoprotein</keyword>
<keyword evidence="3" id="KW-0328">Glycosyltransferase</keyword>
<reference evidence="11 12" key="1">
    <citation type="journal article" date="2004" name="Nature">
        <title>Genome evolution in yeasts.</title>
        <authorList>
            <consortium name="Genolevures"/>
            <person name="Dujon B."/>
            <person name="Sherman D."/>
            <person name="Fischer G."/>
            <person name="Durrens P."/>
            <person name="Casaregola S."/>
            <person name="Lafontaine I."/>
            <person name="de Montigny J."/>
            <person name="Marck C."/>
            <person name="Neuveglise C."/>
            <person name="Talla E."/>
            <person name="Goffard N."/>
            <person name="Frangeul L."/>
            <person name="Aigle M."/>
            <person name="Anthouard V."/>
            <person name="Babour A."/>
            <person name="Barbe V."/>
            <person name="Barnay S."/>
            <person name="Blanchin S."/>
            <person name="Beckerich J.M."/>
            <person name="Beyne E."/>
            <person name="Bleykasten C."/>
            <person name="Boisrame A."/>
            <person name="Boyer J."/>
            <person name="Cattolico L."/>
            <person name="Confanioleri F."/>
            <person name="de Daruvar A."/>
            <person name="Despons L."/>
            <person name="Fabre E."/>
            <person name="Fairhead C."/>
            <person name="Ferry-Dumazet H."/>
            <person name="Groppi A."/>
            <person name="Hantraye F."/>
            <person name="Hennequin C."/>
            <person name="Jauniaux N."/>
            <person name="Joyet P."/>
            <person name="Kachouri R."/>
            <person name="Kerrest A."/>
            <person name="Koszul R."/>
            <person name="Lemaire M."/>
            <person name="Lesur I."/>
            <person name="Ma L."/>
            <person name="Muller H."/>
            <person name="Nicaud J.M."/>
            <person name="Nikolski M."/>
            <person name="Oztas S."/>
            <person name="Ozier-Kalogeropoulos O."/>
            <person name="Pellenz S."/>
            <person name="Potier S."/>
            <person name="Richard G.F."/>
            <person name="Straub M.L."/>
            <person name="Suleau A."/>
            <person name="Swennene D."/>
            <person name="Tekaia F."/>
            <person name="Wesolowski-Louvel M."/>
            <person name="Westhof E."/>
            <person name="Wirth B."/>
            <person name="Zeniou-Meyer M."/>
            <person name="Zivanovic I."/>
            <person name="Bolotin-Fukuhara M."/>
            <person name="Thierry A."/>
            <person name="Bouchier C."/>
            <person name="Caudron B."/>
            <person name="Scarpelli C."/>
            <person name="Gaillardin C."/>
            <person name="Weissenbach J."/>
            <person name="Wincker P."/>
            <person name="Souciet J.L."/>
        </authorList>
    </citation>
    <scope>NUCLEOTIDE SEQUENCE [LARGE SCALE GENOMIC DNA]</scope>
    <source>
        <strain evidence="12">ATCC 8585 / CBS 2359 / DSM 70799 / NBRC 1267 / NRRL Y-1140 / WM37</strain>
    </source>
</reference>
<sequence length="746" mass="85548">MMVVRRFLSASRYNMPSFRSRPVLLAIFGVCATVIWYLFFFQSNLKMADLKKVATSRYLSQEPSLSELMSNVKIKPIEETPVSPLELIPDIEISTRKKYDASWDLLFRGRKYKSFNDYDLHTKCEFYFQNLYNLNEDWTNNIRTFTFDINDVDTSTKIDALKDSDGVQLVDEKAIRLYKRTHNVALATERLRLYDKCFVNSPGSNPLKMDHLFRSNKKSKTTALDDEVTGNRDTFTKTKKTSFLSDMDTSSFQKYDQWDFEHRMFPMIPYFEEHNFTNVMPIFTGSNGGEPLPQGKFPVLDPKSGELLRVETFRYDKSKSLWKNWNDMSSASGKRGIILAAGDGQVDQCIRLIATLRAQGNALPIQIIHNNQLNEKSVKLLSEAAKSTEFSSGRAQSLWLVNVGPTLESSMKSNFGRFKNKWLSVIFNTFEEFIFIDTDAISYINMADYFNFKEYKSTGTLFFKDRSLAIGTEQKCGPLFETLEPRILEMYYFNTLPMINGDYVEQQCMGMLTPEEKVYKRFFEVGHQHNLESGLLAINKNEHIMGLVTATVLNIAPKVGGCGWGDKEFFWLGLLVAGQRYSIYDIDASAIGVPQQKQSIANGDEFDEYRICSLQVAHTSYDGHLLWINGGSQYCKKPETFEGDWTNIKELRESYSDDKEKALKAYSDTVKVEAAIVPDSRSNGWGRDDQRCKGYFWCGKFTSKLKPYTYNTVVTKGDLIRFGDEEIESISKINKIWNDAIIPDGA</sequence>
<keyword evidence="8 10" id="KW-0472">Membrane</keyword>
<evidence type="ECO:0000256" key="5">
    <source>
        <dbReference type="ARBA" id="ARBA00022692"/>
    </source>
</evidence>
<proteinExistence type="inferred from homology"/>
<dbReference type="OMA" id="GHINGED"/>
<dbReference type="InterPro" id="IPR022751">
    <property type="entry name" value="Alpha_mannosyltransferase"/>
</dbReference>
<comment type="subcellular location">
    <subcellularLocation>
        <location evidence="1">Membrane</location>
        <topology evidence="1">Single-pass type II membrane protein</topology>
    </subcellularLocation>
</comment>
<dbReference type="GO" id="GO:0000033">
    <property type="term" value="F:alpha-1,3-mannosyltransferase activity"/>
    <property type="evidence" value="ECO:0007669"/>
    <property type="project" value="TreeGrafter"/>
</dbReference>
<dbReference type="CAZy" id="GT71">
    <property type="family name" value="Glycosyltransferase Family 71"/>
</dbReference>
<evidence type="ECO:0000313" key="11">
    <source>
        <dbReference type="EMBL" id="CAG99479.1"/>
    </source>
</evidence>
<dbReference type="SUPFAM" id="SSF53448">
    <property type="entry name" value="Nucleotide-diphospho-sugar transferases"/>
    <property type="match status" value="1"/>
</dbReference>
<dbReference type="InParanoid" id="Q6CNU7"/>
<evidence type="ECO:0000256" key="9">
    <source>
        <dbReference type="ARBA" id="ARBA00023180"/>
    </source>
</evidence>
<dbReference type="PANTHER" id="PTHR31392:SF1">
    <property type="entry name" value="ALPHA-1,3-MANNOSYLTRANSFERASE MNN1-RELATED"/>
    <property type="match status" value="1"/>
</dbReference>
<dbReference type="eggNOG" id="ENOG502RZ48">
    <property type="taxonomic scope" value="Eukaryota"/>
</dbReference>
<keyword evidence="7 10" id="KW-1133">Transmembrane helix</keyword>
<dbReference type="KEGG" id="kla:KLLA0_E09813g"/>
<comment type="similarity">
    <text evidence="2">Belongs to the MNN1/MNT family.</text>
</comment>
<organism evidence="11 12">
    <name type="scientific">Kluyveromyces lactis (strain ATCC 8585 / CBS 2359 / DSM 70799 / NBRC 1267 / NRRL Y-1140 / WM37)</name>
    <name type="common">Yeast</name>
    <name type="synonym">Candida sphaerica</name>
    <dbReference type="NCBI Taxonomy" id="284590"/>
    <lineage>
        <taxon>Eukaryota</taxon>
        <taxon>Fungi</taxon>
        <taxon>Dikarya</taxon>
        <taxon>Ascomycota</taxon>
        <taxon>Saccharomycotina</taxon>
        <taxon>Saccharomycetes</taxon>
        <taxon>Saccharomycetales</taxon>
        <taxon>Saccharomycetaceae</taxon>
        <taxon>Kluyveromyces</taxon>
    </lineage>
</organism>
<accession>Q6CNU7</accession>
<name>Q6CNU7_KLULA</name>
<dbReference type="EMBL" id="CR382125">
    <property type="protein sequence ID" value="CAG99479.1"/>
    <property type="molecule type" value="Genomic_DNA"/>
</dbReference>
<dbReference type="PaxDb" id="284590-Q6CNU7"/>
<dbReference type="GeneID" id="2894144"/>